<protein>
    <recommendedName>
        <fullName evidence="3">DUF1360 domain-containing protein</fullName>
    </recommendedName>
</protein>
<dbReference type="AlphaFoldDB" id="H5XLK4"/>
<gene>
    <name evidence="1" type="ORF">SaccyDRAFT_0960</name>
</gene>
<name>H5XLK4_9PSEU</name>
<keyword evidence="2" id="KW-1185">Reference proteome</keyword>
<sequence>MAAYAVGTAALTVLGRARRVRLPERVSVADTVLLSVATHKASRLFAKDAVTSPLRAPFTTYSEPAGEAELNESVRGHGVRHAVGELVTCPFCLSVWVATALTAGLVFAPRMTRLVNTMLTAVAVSDLLQLGYDGSKQLLHAAGAKANDD</sequence>
<evidence type="ECO:0000313" key="2">
    <source>
        <dbReference type="Proteomes" id="UP000002791"/>
    </source>
</evidence>
<dbReference type="EMBL" id="CM001440">
    <property type="protein sequence ID" value="EHR59873.1"/>
    <property type="molecule type" value="Genomic_DNA"/>
</dbReference>
<reference evidence="1 2" key="1">
    <citation type="submission" date="2011-11" db="EMBL/GenBank/DDBJ databases">
        <title>The Noncontiguous Finished sequence of Saccharomonospora cyanea NA-134.</title>
        <authorList>
            <consortium name="US DOE Joint Genome Institute"/>
            <person name="Lucas S."/>
            <person name="Han J."/>
            <person name="Lapidus A."/>
            <person name="Cheng J.-F."/>
            <person name="Goodwin L."/>
            <person name="Pitluck S."/>
            <person name="Peters L."/>
            <person name="Ovchinnikova G."/>
            <person name="Lu M."/>
            <person name="Detter J.C."/>
            <person name="Han C."/>
            <person name="Tapia R."/>
            <person name="Land M."/>
            <person name="Hauser L."/>
            <person name="Kyrpides N."/>
            <person name="Ivanova N."/>
            <person name="Pagani I."/>
            <person name="Brambilla E.-M."/>
            <person name="Klenk H.-P."/>
            <person name="Woyke T."/>
        </authorList>
    </citation>
    <scope>NUCLEOTIDE SEQUENCE [LARGE SCALE GENOMIC DNA]</scope>
    <source>
        <strain evidence="1 2">NA-134</strain>
    </source>
</reference>
<dbReference type="InterPro" id="IPR010773">
    <property type="entry name" value="Mycophage_PG1_Gp7"/>
</dbReference>
<accession>H5XLK4</accession>
<dbReference type="Pfam" id="PF07098">
    <property type="entry name" value="DUF1360"/>
    <property type="match status" value="1"/>
</dbReference>
<proteinExistence type="predicted"/>
<dbReference type="STRING" id="882082.SaccyDRAFT_0960"/>
<evidence type="ECO:0008006" key="3">
    <source>
        <dbReference type="Google" id="ProtNLM"/>
    </source>
</evidence>
<dbReference type="Proteomes" id="UP000002791">
    <property type="component" value="Chromosome"/>
</dbReference>
<evidence type="ECO:0000313" key="1">
    <source>
        <dbReference type="EMBL" id="EHR59873.1"/>
    </source>
</evidence>
<organism evidence="1 2">
    <name type="scientific">Saccharomonospora cyanea NA-134</name>
    <dbReference type="NCBI Taxonomy" id="882082"/>
    <lineage>
        <taxon>Bacteria</taxon>
        <taxon>Bacillati</taxon>
        <taxon>Actinomycetota</taxon>
        <taxon>Actinomycetes</taxon>
        <taxon>Pseudonocardiales</taxon>
        <taxon>Pseudonocardiaceae</taxon>
        <taxon>Saccharomonospora</taxon>
    </lineage>
</organism>
<dbReference type="HOGENOM" id="CLU_111071_0_0_11"/>
<dbReference type="eggNOG" id="ENOG5031MWT">
    <property type="taxonomic scope" value="Bacteria"/>
</dbReference>